<evidence type="ECO:0000313" key="2">
    <source>
        <dbReference type="EMBL" id="TID26314.1"/>
    </source>
</evidence>
<dbReference type="EMBL" id="SNSC02000002">
    <property type="protein sequence ID" value="TID26314.1"/>
    <property type="molecule type" value="Genomic_DNA"/>
</dbReference>
<reference evidence="2 3" key="1">
    <citation type="submission" date="2019-04" db="EMBL/GenBank/DDBJ databases">
        <title>High contiguity whole genome sequence and gene annotation resource for two Venturia nashicola isolates.</title>
        <authorList>
            <person name="Prokchorchik M."/>
            <person name="Won K."/>
            <person name="Lee Y."/>
            <person name="Choi E.D."/>
            <person name="Segonzac C."/>
            <person name="Sohn K.H."/>
        </authorList>
    </citation>
    <scope>NUCLEOTIDE SEQUENCE [LARGE SCALE GENOMIC DNA]</scope>
    <source>
        <strain evidence="2 3">PRI2</strain>
    </source>
</reference>
<dbReference type="AlphaFoldDB" id="A0A4Z1PF58"/>
<evidence type="ECO:0000256" key="1">
    <source>
        <dbReference type="SAM" id="MobiDB-lite"/>
    </source>
</evidence>
<comment type="caution">
    <text evidence="2">The sequence shown here is derived from an EMBL/GenBank/DDBJ whole genome shotgun (WGS) entry which is preliminary data.</text>
</comment>
<organism evidence="2 3">
    <name type="scientific">Venturia nashicola</name>
    <dbReference type="NCBI Taxonomy" id="86259"/>
    <lineage>
        <taxon>Eukaryota</taxon>
        <taxon>Fungi</taxon>
        <taxon>Dikarya</taxon>
        <taxon>Ascomycota</taxon>
        <taxon>Pezizomycotina</taxon>
        <taxon>Dothideomycetes</taxon>
        <taxon>Pleosporomycetidae</taxon>
        <taxon>Venturiales</taxon>
        <taxon>Venturiaceae</taxon>
        <taxon>Venturia</taxon>
    </lineage>
</organism>
<sequence>MDSLAVGSENLMGGEPREPILEAHFAPFTGTNLERLSMIDLERVLGSSWRQELWDMDMESKSENTASKSCRGDTGDLIESASENVTPKPRRRDAADLNVTTGSICITSAVREAQQDANKENIESARCAIRAREIVS</sequence>
<accession>A0A4Z1PF58</accession>
<proteinExistence type="predicted"/>
<evidence type="ECO:0000313" key="3">
    <source>
        <dbReference type="Proteomes" id="UP000298493"/>
    </source>
</evidence>
<protein>
    <submittedName>
        <fullName evidence="2">Uncharacterized protein</fullName>
    </submittedName>
</protein>
<keyword evidence="3" id="KW-1185">Reference proteome</keyword>
<name>A0A4Z1PF58_9PEZI</name>
<dbReference type="Proteomes" id="UP000298493">
    <property type="component" value="Unassembled WGS sequence"/>
</dbReference>
<gene>
    <name evidence="2" type="ORF">E6O75_ATG00807</name>
</gene>
<feature type="region of interest" description="Disordered" evidence="1">
    <location>
        <begin position="60"/>
        <end position="94"/>
    </location>
</feature>